<evidence type="ECO:0000313" key="4">
    <source>
        <dbReference type="Proteomes" id="UP000012960"/>
    </source>
</evidence>
<sequence>MGLFRLVTGLPGPSGFGSASTAEQVTDGIDASHLTVIITGGASGIGEETARVFALRGAHVIIAARNMAAANDVQQHILQCTPMAKVDVLKLDLSSLKSVRAFADKFLSLDLPLNILINNAGVMFCPYQLSEDGIEMQFATNHLGHFFLTNLLLDKMKTTAEKTGIEGRIVNLSSIAHLNTYEGGIWFDKLNHKEVYLDKKAYGQSKLANILHANELSRRLKEDGANITVNSVHPGLIMTNLMRHSFHLMRVLKLFTYIFWKNVPQGAATTCYVALHPSLKGVTGKYFLDCNEEKPSYLARDETLAEKLWDFSEKLAASTK</sequence>
<dbReference type="PRINTS" id="PR00081">
    <property type="entry name" value="GDHRDH"/>
</dbReference>
<reference evidence="2" key="1">
    <citation type="submission" date="2021-03" db="EMBL/GenBank/DDBJ databases">
        <authorList>
            <consortium name="Genoscope - CEA"/>
            <person name="William W."/>
        </authorList>
    </citation>
    <scope>NUCLEOTIDE SEQUENCE</scope>
    <source>
        <strain evidence="2">Doubled-haploid Pahang</strain>
    </source>
</reference>
<evidence type="ECO:0000313" key="3">
    <source>
        <dbReference type="EnsemblPlants" id="Ma08_p21700.1"/>
    </source>
</evidence>
<dbReference type="AlphaFoldDB" id="A0A804K9A2"/>
<organism evidence="3 4">
    <name type="scientific">Musa acuminata subsp. malaccensis</name>
    <name type="common">Wild banana</name>
    <name type="synonym">Musa malaccensis</name>
    <dbReference type="NCBI Taxonomy" id="214687"/>
    <lineage>
        <taxon>Eukaryota</taxon>
        <taxon>Viridiplantae</taxon>
        <taxon>Streptophyta</taxon>
        <taxon>Embryophyta</taxon>
        <taxon>Tracheophyta</taxon>
        <taxon>Spermatophyta</taxon>
        <taxon>Magnoliopsida</taxon>
        <taxon>Liliopsida</taxon>
        <taxon>Zingiberales</taxon>
        <taxon>Musaceae</taxon>
        <taxon>Musa</taxon>
    </lineage>
</organism>
<comment type="similarity">
    <text evidence="1">Belongs to the short-chain dehydrogenases/reductases (SDR) family.</text>
</comment>
<dbReference type="EnsemblPlants" id="Ma08_t21700.1">
    <property type="protein sequence ID" value="Ma08_p21700.1"/>
    <property type="gene ID" value="Ma08_g21700"/>
</dbReference>
<dbReference type="FunCoup" id="A0A804K9A2">
    <property type="interactions" value="597"/>
</dbReference>
<dbReference type="EMBL" id="HG996472">
    <property type="protein sequence ID" value="CAG1832330.1"/>
    <property type="molecule type" value="Genomic_DNA"/>
</dbReference>
<dbReference type="Gramene" id="Ma08_t21700.1">
    <property type="protein sequence ID" value="Ma08_p21700.1"/>
    <property type="gene ID" value="Ma08_g21700"/>
</dbReference>
<dbReference type="InterPro" id="IPR036291">
    <property type="entry name" value="NAD(P)-bd_dom_sf"/>
</dbReference>
<name>A0A804K9A2_MUSAM</name>
<dbReference type="PANTHER" id="PTHR48476:SF1">
    <property type="entry name" value="SHORT-CHAIN DEHYDROGENASE TIC 32, CHLOROPLASTIC-LIKE"/>
    <property type="match status" value="1"/>
</dbReference>
<protein>
    <submittedName>
        <fullName evidence="2">(wild Malaysian banana) hypothetical protein</fullName>
    </submittedName>
</protein>
<dbReference type="Gene3D" id="3.40.50.720">
    <property type="entry name" value="NAD(P)-binding Rossmann-like Domain"/>
    <property type="match status" value="1"/>
</dbReference>
<evidence type="ECO:0000313" key="2">
    <source>
        <dbReference type="EMBL" id="CAG1832330.1"/>
    </source>
</evidence>
<dbReference type="Proteomes" id="UP000012960">
    <property type="component" value="Unplaced"/>
</dbReference>
<dbReference type="InterPro" id="IPR055280">
    <property type="entry name" value="TIC32"/>
</dbReference>
<dbReference type="SMR" id="A0A804K9A2"/>
<dbReference type="OMA" id="PPAEKYW"/>
<accession>A0A804K9A2</accession>
<dbReference type="SUPFAM" id="SSF51735">
    <property type="entry name" value="NAD(P)-binding Rossmann-fold domains"/>
    <property type="match status" value="1"/>
</dbReference>
<dbReference type="PANTHER" id="PTHR48476">
    <property type="entry name" value="SHORT-CHAIN DEHYDROGENASE TIC 32, CHLOROPLASTIC-LIKE"/>
    <property type="match status" value="1"/>
</dbReference>
<reference evidence="3" key="2">
    <citation type="submission" date="2021-05" db="UniProtKB">
        <authorList>
            <consortium name="EnsemblPlants"/>
        </authorList>
    </citation>
    <scope>IDENTIFICATION</scope>
    <source>
        <strain evidence="3">subsp. malaccensis</strain>
    </source>
</reference>
<gene>
    <name evidence="2" type="ORF">GSMUA_82500.1</name>
</gene>
<dbReference type="InterPro" id="IPR002347">
    <property type="entry name" value="SDR_fam"/>
</dbReference>
<proteinExistence type="inferred from homology"/>
<dbReference type="CDD" id="cd05327">
    <property type="entry name" value="retinol-DH_like_SDR_c_like"/>
    <property type="match status" value="1"/>
</dbReference>
<keyword evidence="4" id="KW-1185">Reference proteome</keyword>
<evidence type="ECO:0000256" key="1">
    <source>
        <dbReference type="RuleBase" id="RU000363"/>
    </source>
</evidence>
<dbReference type="PRINTS" id="PR00080">
    <property type="entry name" value="SDRFAMILY"/>
</dbReference>
<dbReference type="Pfam" id="PF00106">
    <property type="entry name" value="adh_short"/>
    <property type="match status" value="1"/>
</dbReference>
<dbReference type="OrthoDB" id="191139at2759"/>